<reference evidence="3 4" key="1">
    <citation type="submission" date="2018-03" db="EMBL/GenBank/DDBJ databases">
        <authorList>
            <person name="Guldener U."/>
        </authorList>
    </citation>
    <scope>NUCLEOTIDE SEQUENCE [LARGE SCALE GENOMIC DNA]</scope>
    <source>
        <strain evidence="3 4">NBRC100155</strain>
    </source>
</reference>
<dbReference type="AlphaFoldDB" id="A0A5C3EKB1"/>
<dbReference type="GO" id="GO:0003676">
    <property type="term" value="F:nucleic acid binding"/>
    <property type="evidence" value="ECO:0007669"/>
    <property type="project" value="InterPro"/>
</dbReference>
<evidence type="ECO:0000259" key="2">
    <source>
        <dbReference type="PROSITE" id="PS50158"/>
    </source>
</evidence>
<feature type="domain" description="CCHC-type" evidence="2">
    <location>
        <begin position="313"/>
        <end position="326"/>
    </location>
</feature>
<dbReference type="PANTHER" id="PTHR33223">
    <property type="entry name" value="CCHC-TYPE DOMAIN-CONTAINING PROTEIN"/>
    <property type="match status" value="1"/>
</dbReference>
<dbReference type="EMBL" id="OOIN01000033">
    <property type="protein sequence ID" value="SPO30500.1"/>
    <property type="molecule type" value="Genomic_DNA"/>
</dbReference>
<dbReference type="InterPro" id="IPR001878">
    <property type="entry name" value="Znf_CCHC"/>
</dbReference>
<evidence type="ECO:0000256" key="1">
    <source>
        <dbReference type="PROSITE-ProRule" id="PRU00047"/>
    </source>
</evidence>
<dbReference type="PANTHER" id="PTHR33223:SF6">
    <property type="entry name" value="CCHC-TYPE DOMAIN-CONTAINING PROTEIN"/>
    <property type="match status" value="1"/>
</dbReference>
<keyword evidence="1" id="KW-0863">Zinc-finger</keyword>
<gene>
    <name evidence="3" type="ORF">UTRI_06430</name>
</gene>
<name>A0A5C3EKB1_9BASI</name>
<accession>A0A5C3EKB1</accession>
<keyword evidence="4" id="KW-1185">Reference proteome</keyword>
<dbReference type="Proteomes" id="UP000324022">
    <property type="component" value="Unassembled WGS sequence"/>
</dbReference>
<evidence type="ECO:0000313" key="3">
    <source>
        <dbReference type="EMBL" id="SPO30500.1"/>
    </source>
</evidence>
<protein>
    <recommendedName>
        <fullName evidence="2">CCHC-type domain-containing protein</fullName>
    </recommendedName>
</protein>
<organism evidence="3 4">
    <name type="scientific">Ustilago trichophora</name>
    <dbReference type="NCBI Taxonomy" id="86804"/>
    <lineage>
        <taxon>Eukaryota</taxon>
        <taxon>Fungi</taxon>
        <taxon>Dikarya</taxon>
        <taxon>Basidiomycota</taxon>
        <taxon>Ustilaginomycotina</taxon>
        <taxon>Ustilaginomycetes</taxon>
        <taxon>Ustilaginales</taxon>
        <taxon>Ustilaginaceae</taxon>
        <taxon>Ustilago</taxon>
    </lineage>
</organism>
<proteinExistence type="predicted"/>
<keyword evidence="1" id="KW-0479">Metal-binding</keyword>
<dbReference type="GO" id="GO:0008270">
    <property type="term" value="F:zinc ion binding"/>
    <property type="evidence" value="ECO:0007669"/>
    <property type="project" value="UniProtKB-KW"/>
</dbReference>
<dbReference type="PROSITE" id="PS50158">
    <property type="entry name" value="ZF_CCHC"/>
    <property type="match status" value="1"/>
</dbReference>
<sequence>MSASPTPANGAAALSNGIADYSGDYTDVDAQVWLDHFDRFCLDRKIDDNPTRKARYFKTFMTGAARDWYNALPRETQTHFDDLEQAFLSHFADLLKPKETPASRYQAFLDAVKVKKNVEALRDIPAWRKWLAETLTLATKVTSTYASEPLKASMFWTALPAELKPHLGFMRDSVLECVNACRDLPSTVYDEIIAEHDARHLRDKKVNNELANLTRIIDGLRKNNMPPSPPEEKRARFDDGVSNNVQIARPKSPNVDVATIPQYSFPDDDEGHRQYHEALKRYTVEHPRVTISPPAYWAYPVTPGTERPGTGECHRCGHRGHMFSNCHSDRPVPQLEQNYRKAYARALHGQGNN</sequence>
<keyword evidence="1" id="KW-0862">Zinc</keyword>
<evidence type="ECO:0000313" key="4">
    <source>
        <dbReference type="Proteomes" id="UP000324022"/>
    </source>
</evidence>
<dbReference type="OrthoDB" id="3260975at2759"/>